<evidence type="ECO:0000256" key="7">
    <source>
        <dbReference type="ARBA" id="ARBA00024340"/>
    </source>
</evidence>
<keyword evidence="9" id="KW-1185">Reference proteome</keyword>
<name>A0AAN7LUS9_TRANT</name>
<evidence type="ECO:0000313" key="9">
    <source>
        <dbReference type="Proteomes" id="UP001346149"/>
    </source>
</evidence>
<keyword evidence="5" id="KW-1133">Transmembrane helix</keyword>
<dbReference type="GO" id="GO:0005886">
    <property type="term" value="C:plasma membrane"/>
    <property type="evidence" value="ECO:0007669"/>
    <property type="project" value="UniProtKB-SubCell"/>
</dbReference>
<evidence type="ECO:0000256" key="4">
    <source>
        <dbReference type="ARBA" id="ARBA00022692"/>
    </source>
</evidence>
<keyword evidence="6" id="KW-0472">Membrane</keyword>
<sequence length="77" mass="8907">MEYVVGGGVNGEERQAMTVAAAAQSGGGFDNKKMHVRDTYRAFGRRLKEKRSRFYIIRRCISILVCWHRHHQSDRNP</sequence>
<dbReference type="Proteomes" id="UP001346149">
    <property type="component" value="Unassembled WGS sequence"/>
</dbReference>
<keyword evidence="2" id="KW-0217">Developmental protein</keyword>
<proteinExistence type="inferred from homology"/>
<evidence type="ECO:0000256" key="6">
    <source>
        <dbReference type="ARBA" id="ARBA00023136"/>
    </source>
</evidence>
<evidence type="ECO:0000256" key="2">
    <source>
        <dbReference type="ARBA" id="ARBA00022473"/>
    </source>
</evidence>
<comment type="subcellular location">
    <subcellularLocation>
        <location evidence="1">Cell membrane</location>
        <topology evidence="1">Single-pass membrane protein</topology>
    </subcellularLocation>
</comment>
<comment type="caution">
    <text evidence="8">The sequence shown here is derived from an EMBL/GenBank/DDBJ whole genome shotgun (WGS) entry which is preliminary data.</text>
</comment>
<evidence type="ECO:0000256" key="5">
    <source>
        <dbReference type="ARBA" id="ARBA00022989"/>
    </source>
</evidence>
<keyword evidence="4" id="KW-0812">Transmembrane</keyword>
<keyword evidence="3" id="KW-1003">Cell membrane</keyword>
<comment type="similarity">
    <text evidence="7">Belongs to the DVL/RTFL small polypeptides family.</text>
</comment>
<dbReference type="InterPro" id="IPR051525">
    <property type="entry name" value="DVL_RTFL_regulatory"/>
</dbReference>
<evidence type="ECO:0000256" key="3">
    <source>
        <dbReference type="ARBA" id="ARBA00022475"/>
    </source>
</evidence>
<evidence type="ECO:0000313" key="8">
    <source>
        <dbReference type="EMBL" id="KAK4792309.1"/>
    </source>
</evidence>
<dbReference type="AlphaFoldDB" id="A0AAN7LUS9"/>
<protein>
    <submittedName>
        <fullName evidence="8">Uncharacterized protein</fullName>
    </submittedName>
</protein>
<reference evidence="8 9" key="1">
    <citation type="journal article" date="2023" name="Hortic Res">
        <title>Pangenome of water caltrop reveals structural variations and asymmetric subgenome divergence after allopolyploidization.</title>
        <authorList>
            <person name="Zhang X."/>
            <person name="Chen Y."/>
            <person name="Wang L."/>
            <person name="Yuan Y."/>
            <person name="Fang M."/>
            <person name="Shi L."/>
            <person name="Lu R."/>
            <person name="Comes H.P."/>
            <person name="Ma Y."/>
            <person name="Chen Y."/>
            <person name="Huang G."/>
            <person name="Zhou Y."/>
            <person name="Zheng Z."/>
            <person name="Qiu Y."/>
        </authorList>
    </citation>
    <scope>NUCLEOTIDE SEQUENCE [LARGE SCALE GENOMIC DNA]</scope>
    <source>
        <strain evidence="8">F231</strain>
    </source>
</reference>
<evidence type="ECO:0000256" key="1">
    <source>
        <dbReference type="ARBA" id="ARBA00004162"/>
    </source>
</evidence>
<dbReference type="InterPro" id="IPR012552">
    <property type="entry name" value="DVL"/>
</dbReference>
<dbReference type="EMBL" id="JAXQNO010000008">
    <property type="protein sequence ID" value="KAK4792309.1"/>
    <property type="molecule type" value="Genomic_DNA"/>
</dbReference>
<accession>A0AAN7LUS9</accession>
<gene>
    <name evidence="8" type="ORF">SAY86_022744</name>
</gene>
<dbReference type="PANTHER" id="PTHR33102">
    <property type="entry name" value="DVL19-RELATED-RELATED"/>
    <property type="match status" value="1"/>
</dbReference>
<dbReference type="GO" id="GO:0048367">
    <property type="term" value="P:shoot system development"/>
    <property type="evidence" value="ECO:0007669"/>
    <property type="project" value="UniProtKB-ARBA"/>
</dbReference>
<dbReference type="GO" id="GO:0008285">
    <property type="term" value="P:negative regulation of cell population proliferation"/>
    <property type="evidence" value="ECO:0007669"/>
    <property type="project" value="InterPro"/>
</dbReference>
<organism evidence="8 9">
    <name type="scientific">Trapa natans</name>
    <name type="common">Water chestnut</name>
    <dbReference type="NCBI Taxonomy" id="22666"/>
    <lineage>
        <taxon>Eukaryota</taxon>
        <taxon>Viridiplantae</taxon>
        <taxon>Streptophyta</taxon>
        <taxon>Embryophyta</taxon>
        <taxon>Tracheophyta</taxon>
        <taxon>Spermatophyta</taxon>
        <taxon>Magnoliopsida</taxon>
        <taxon>eudicotyledons</taxon>
        <taxon>Gunneridae</taxon>
        <taxon>Pentapetalae</taxon>
        <taxon>rosids</taxon>
        <taxon>malvids</taxon>
        <taxon>Myrtales</taxon>
        <taxon>Lythraceae</taxon>
        <taxon>Trapa</taxon>
    </lineage>
</organism>
<dbReference type="Pfam" id="PF08137">
    <property type="entry name" value="DVL"/>
    <property type="match status" value="1"/>
</dbReference>